<feature type="transmembrane region" description="Helical" evidence="1">
    <location>
        <begin position="97"/>
        <end position="114"/>
    </location>
</feature>
<evidence type="ECO:0000313" key="5">
    <source>
        <dbReference type="Proteomes" id="UP001304671"/>
    </source>
</evidence>
<dbReference type="Pfam" id="PF16344">
    <property type="entry name" value="FecR_C"/>
    <property type="match status" value="1"/>
</dbReference>
<dbReference type="Pfam" id="PF04773">
    <property type="entry name" value="FecR"/>
    <property type="match status" value="1"/>
</dbReference>
<protein>
    <submittedName>
        <fullName evidence="4">FecR domain-containing protein</fullName>
    </submittedName>
</protein>
<reference evidence="4 5" key="1">
    <citation type="submission" date="2023-12" db="EMBL/GenBank/DDBJ databases">
        <title>Novel species of the genus Arcicella isolated from rivers.</title>
        <authorList>
            <person name="Lu H."/>
        </authorList>
    </citation>
    <scope>NUCLEOTIDE SEQUENCE [LARGE SCALE GENOMIC DNA]</scope>
    <source>
        <strain evidence="4 5">LMG 21963</strain>
    </source>
</reference>
<dbReference type="PIRSF" id="PIRSF018266">
    <property type="entry name" value="FecR"/>
    <property type="match status" value="1"/>
</dbReference>
<comment type="caution">
    <text evidence="4">The sequence shown here is derived from an EMBL/GenBank/DDBJ whole genome shotgun (WGS) entry which is preliminary data.</text>
</comment>
<keyword evidence="1" id="KW-0812">Transmembrane</keyword>
<dbReference type="RefSeq" id="WP_323250590.1">
    <property type="nucleotide sequence ID" value="NZ_JAYFUL010000024.1"/>
</dbReference>
<evidence type="ECO:0000256" key="1">
    <source>
        <dbReference type="SAM" id="Phobius"/>
    </source>
</evidence>
<dbReference type="Gene3D" id="3.55.50.30">
    <property type="match status" value="1"/>
</dbReference>
<organism evidence="4 5">
    <name type="scientific">Arcicella aquatica</name>
    <dbReference type="NCBI Taxonomy" id="217141"/>
    <lineage>
        <taxon>Bacteria</taxon>
        <taxon>Pseudomonadati</taxon>
        <taxon>Bacteroidota</taxon>
        <taxon>Cytophagia</taxon>
        <taxon>Cytophagales</taxon>
        <taxon>Flectobacillaceae</taxon>
        <taxon>Arcicella</taxon>
    </lineage>
</organism>
<dbReference type="PANTHER" id="PTHR30273">
    <property type="entry name" value="PERIPLASMIC SIGNAL SENSOR AND SIGMA FACTOR ACTIVATOR FECR-RELATED"/>
    <property type="match status" value="1"/>
</dbReference>
<feature type="domain" description="FecR protein" evidence="2">
    <location>
        <begin position="122"/>
        <end position="218"/>
    </location>
</feature>
<evidence type="ECO:0000259" key="3">
    <source>
        <dbReference type="Pfam" id="PF16344"/>
    </source>
</evidence>
<evidence type="ECO:0000313" key="4">
    <source>
        <dbReference type="EMBL" id="MEA5259077.1"/>
    </source>
</evidence>
<feature type="domain" description="Protein FecR C-terminal" evidence="3">
    <location>
        <begin position="264"/>
        <end position="330"/>
    </location>
</feature>
<accession>A0ABU5QPR0</accession>
<sequence length="335" mass="39042">MKLEITYELIFDHFARKTSPLQRNLIEEWLKDEANEELYYQWLEEWEKRHPQYLAESDEALTGFTSFIKSNPHDELLDEEEITELVSEKNNRRRMNWLIAASIVLLIGLTAFIFQDKIIYQNYQTTFGETQSLVLPDGSKVTLNSNSSLRLLRWGFGQTNREVFLNGEANFSVKHTVDNQKFIVKSANNFEVVVLGTEFTVYARKRGSKVILNKGKVQLRYQEGKQSKNVMMKPGELLTLDRHNHIQIKETAEPQAYSAWEEKRFVFEETTLEEVAYLLEENYGLQVEIKGSELSKRVLMGSFRAENVDELLKSISELLNINVVRQGTHVQLSEY</sequence>
<dbReference type="InterPro" id="IPR012373">
    <property type="entry name" value="Ferrdict_sens_TM"/>
</dbReference>
<name>A0ABU5QPR0_9BACT</name>
<gene>
    <name evidence="4" type="ORF">VB264_14870</name>
</gene>
<dbReference type="InterPro" id="IPR032508">
    <property type="entry name" value="FecR_C"/>
</dbReference>
<keyword evidence="5" id="KW-1185">Reference proteome</keyword>
<keyword evidence="1" id="KW-1133">Transmembrane helix</keyword>
<dbReference type="Proteomes" id="UP001304671">
    <property type="component" value="Unassembled WGS sequence"/>
</dbReference>
<dbReference type="InterPro" id="IPR006860">
    <property type="entry name" value="FecR"/>
</dbReference>
<dbReference type="Gene3D" id="2.60.120.1440">
    <property type="match status" value="1"/>
</dbReference>
<evidence type="ECO:0000259" key="2">
    <source>
        <dbReference type="Pfam" id="PF04773"/>
    </source>
</evidence>
<proteinExistence type="predicted"/>
<keyword evidence="1" id="KW-0472">Membrane</keyword>
<dbReference type="EMBL" id="JAYFUL010000024">
    <property type="protein sequence ID" value="MEA5259077.1"/>
    <property type="molecule type" value="Genomic_DNA"/>
</dbReference>
<dbReference type="PANTHER" id="PTHR30273:SF2">
    <property type="entry name" value="PROTEIN FECR"/>
    <property type="match status" value="1"/>
</dbReference>